<dbReference type="RefSeq" id="WP_034773524.1">
    <property type="nucleotide sequence ID" value="NZ_CCRF01000103.1"/>
</dbReference>
<proteinExistence type="predicted"/>
<evidence type="ECO:0000259" key="2">
    <source>
        <dbReference type="Pfam" id="PF18998"/>
    </source>
</evidence>
<feature type="domain" description="Bacterial repeat" evidence="2">
    <location>
        <begin position="324"/>
        <end position="371"/>
    </location>
</feature>
<reference evidence="3 4" key="1">
    <citation type="submission" date="2014-07" db="EMBL/GenBank/DDBJ databases">
        <authorList>
            <person name="Wibberg Daniel"/>
        </authorList>
    </citation>
    <scope>NUCLEOTIDE SEQUENCE [LARGE SCALE GENOMIC DNA]</scope>
</reference>
<evidence type="ECO:0000313" key="3">
    <source>
        <dbReference type="EMBL" id="CEE03247.1"/>
    </source>
</evidence>
<feature type="transmembrane region" description="Helical" evidence="1">
    <location>
        <begin position="1663"/>
        <end position="1684"/>
    </location>
</feature>
<feature type="transmembrane region" description="Helical" evidence="1">
    <location>
        <begin position="12"/>
        <end position="34"/>
    </location>
</feature>
<dbReference type="Proteomes" id="UP000040576">
    <property type="component" value="Unassembled WGS sequence"/>
</dbReference>
<sequence>MHKKKGSKTIRFVSMILAIMLVFSNMPISVITFANTTEPAQSLQDVEGQARVQMTVEINHDYGKVRLNGNPYKDGETLEVTAGESIDIDVTPDDGYKIQSISIGGENQEITDESKFTKTIQNIKTNTTIEVAFIEKEVSPQEFDVTVDTNENNGEVIINGTKLTDNGTLSVLAGQPVEVSITAKDGYDIQSVTIGDENQTITDKKRFSKRIEKITEDTTITVIFAVTTHTISFAVNGEGKVKDGDIDIISDGGQVRQVQQGADFSFLMVPAAGYHLAGVRIDGAEIDLERDENLKKQADNSYQYTFRNVTKDCSVEVFFAINEYSVRAEPTENGTAHLDKGIVRHGGTAILTMTPDADYRVASVTINETQYTDISNDPNFIEDEEGNVIFNISNITSDKVVKVKFQKMDSLTGSWTEFVSVLPKKGKIVDSYVKDDKEVFVFSKEAEAEVIPLEPYDGIKINKKWWRTKYNFNEPKTIKDIKVKEFGLKWPKNVPLDNEILILFDTIAPVVGKPTIDEEKWHNGKITVSGNIENPTQTFEGVTYSTDIEKVYYCQGTDLRNGELATYNQETGEYTFETADIDYNGKYSIWAEDQAGNISKVTVINVKIDKTAPNLVEGEKAVTFEQENDDTLSRILNFLTFGTFFNKQVKITVQAQDDGSGVQSIKLITDDDSVVPELVPGSFKMDGRTAQAEFILDEEAFAGSFKVVIKDNVNNEQTVPVTSKNSNIEADNSGIIMVEQNKPVVNISVDPHVDGYMYNGDVTYNFTVSDETSGDNNDLESGINSVIIRINGKEAIRKHYHEYPEKQLNPVIESLHTADYEPQQDGSYHVVIEAVDNAGNVSTKEIITYKDEVVPEINDIIFSTDGGQGLTGNIQNYVELTEYGFFFKEQVRVTVHASDLTKPQQYTSGVKSIVVYLKDYAEGKYFKVLQDGQLAQITESELGSIEPVETDGEFSFIAPKNFKGQIFAKAIDKVNNESAFATPKGTIIETEQQHKLEEHIKIDKPEAKFKDNKNLDLYAGQVNVNLTVTDTYSGIEKIEWSVVSPYDTKNNQSGALKINNDKTYAAGSSAEGWTQTKTDHNIVTEMTKTITVNNNSNDIVLQVKMTDRAGNTSEEQIHFSIDKTAPTIQYSYDNNRPDAENAKFYNAKRTATIVITERNFKPEDVEYVIANSDGVIPKLNGWRTVPNPENPDQTLHIATVDYTADGDYTFDISYKDLAGNQAPAVEQDSFTIDQTKPEIQVSYNNNSATNGNYFKQDRTATIVIKEHNFDPSRIRITGTATDNGNSIAFPALSGWRTNGDIHTATIHYAQDGKYSFDIDFTDMAGNVMADYKVDEFIVDQTAPELTITGVQDRSANNGDVIPIVTYSDTNFDAKTVKIELTGANRQTVKLNGNFSDIPNGQVFTFNNFERTKENDDIYTLKATLTDRAGNETTETITFSVNRFGSVYVFDESLRDLNGKFVQKEMDVIVTETNVDHLNKDSIQVKMTKDGVPQDLVEGKDYKVTETGGNDQWSQYTYVIDKKNFSGDGKYTVALYSEDAAGNVNENIDAKKAAEISFGVDKTAPVIVPINIEDDTQYPVDTKPVVVSITDNLVLSSASVFLNDKEVEYTVDGGNYTFTVPSGNSPQDVRIVAVDAAGNVIKKEVRDILVSTNFFVRLYNNTPLFIGSLAGAGAFIVGVGSYFVFFRKKKDDDRAVEA</sequence>
<evidence type="ECO:0000313" key="4">
    <source>
        <dbReference type="Proteomes" id="UP000040576"/>
    </source>
</evidence>
<protein>
    <recommendedName>
        <fullName evidence="2">Bacterial repeat domain-containing protein</fullName>
    </recommendedName>
</protein>
<keyword evidence="4" id="KW-1185">Reference proteome</keyword>
<keyword evidence="1" id="KW-1133">Transmembrane helix</keyword>
<keyword evidence="1" id="KW-0812">Transmembrane</keyword>
<dbReference type="Pfam" id="PF18998">
    <property type="entry name" value="Flg_new_2"/>
    <property type="match status" value="1"/>
</dbReference>
<dbReference type="EMBL" id="CCRF01000103">
    <property type="protein sequence ID" value="CEE03247.1"/>
    <property type="molecule type" value="Genomic_DNA"/>
</dbReference>
<organism evidence="3 4">
    <name type="scientific">Caldibacillus thermoamylovorans</name>
    <dbReference type="NCBI Taxonomy" id="35841"/>
    <lineage>
        <taxon>Bacteria</taxon>
        <taxon>Bacillati</taxon>
        <taxon>Bacillota</taxon>
        <taxon>Bacilli</taxon>
        <taxon>Bacillales</taxon>
        <taxon>Bacillaceae</taxon>
        <taxon>Caldibacillus</taxon>
    </lineage>
</organism>
<gene>
    <name evidence="3" type="ORF">BT1A1_3466</name>
</gene>
<evidence type="ECO:0000256" key="1">
    <source>
        <dbReference type="SAM" id="Phobius"/>
    </source>
</evidence>
<keyword evidence="1" id="KW-0472">Membrane</keyword>
<dbReference type="InterPro" id="IPR044060">
    <property type="entry name" value="Bacterial_rp_domain"/>
</dbReference>
<accession>A0A090IZR0</accession>
<name>A0A090IZR0_9BACI</name>